<dbReference type="SUPFAM" id="SSF54909">
    <property type="entry name" value="Dimeric alpha+beta barrel"/>
    <property type="match status" value="1"/>
</dbReference>
<keyword evidence="6" id="KW-1185">Reference proteome</keyword>
<dbReference type="EMBL" id="JAINVV010000002">
    <property type="protein sequence ID" value="MBY8821376.1"/>
    <property type="molecule type" value="Genomic_DNA"/>
</dbReference>
<evidence type="ECO:0000256" key="3">
    <source>
        <dbReference type="ARBA" id="ARBA00023163"/>
    </source>
</evidence>
<dbReference type="InterPro" id="IPR000485">
    <property type="entry name" value="AsnC-type_HTH_dom"/>
</dbReference>
<accession>A0ABS7PJA2</accession>
<reference evidence="5 6" key="1">
    <citation type="submission" date="2021-08" db="EMBL/GenBank/DDBJ databases">
        <authorList>
            <person name="Tuo L."/>
        </authorList>
    </citation>
    <scope>NUCLEOTIDE SEQUENCE [LARGE SCALE GENOMIC DNA]</scope>
    <source>
        <strain evidence="5 6">JCM 31229</strain>
    </source>
</reference>
<dbReference type="InterPro" id="IPR036388">
    <property type="entry name" value="WH-like_DNA-bd_sf"/>
</dbReference>
<dbReference type="Proteomes" id="UP000706039">
    <property type="component" value="Unassembled WGS sequence"/>
</dbReference>
<protein>
    <submittedName>
        <fullName evidence="5">Lrp/AsnC family transcriptional regulator</fullName>
    </submittedName>
</protein>
<keyword evidence="2" id="KW-0238">DNA-binding</keyword>
<organism evidence="5 6">
    <name type="scientific">Sphingomonas colocasiae</name>
    <dbReference type="NCBI Taxonomy" id="1848973"/>
    <lineage>
        <taxon>Bacteria</taxon>
        <taxon>Pseudomonadati</taxon>
        <taxon>Pseudomonadota</taxon>
        <taxon>Alphaproteobacteria</taxon>
        <taxon>Sphingomonadales</taxon>
        <taxon>Sphingomonadaceae</taxon>
        <taxon>Sphingomonas</taxon>
    </lineage>
</organism>
<dbReference type="CDD" id="cd00090">
    <property type="entry name" value="HTH_ARSR"/>
    <property type="match status" value="1"/>
</dbReference>
<gene>
    <name evidence="5" type="ORF">K7G82_03675</name>
</gene>
<proteinExistence type="predicted"/>
<dbReference type="PANTHER" id="PTHR30154:SF34">
    <property type="entry name" value="TRANSCRIPTIONAL REGULATOR AZLB"/>
    <property type="match status" value="1"/>
</dbReference>
<sequence>MKTLDRIDRKILDILQSNNQLTYAEIAGLAAVSPSSCRRRIEALRRHGVIIADVAVINPEILGPRLKVIALVTLERDTPDGHDAFRRAMTALPQVAHCHFVAGGCDYFVQFDLESMDQYDRLLERHFTAMPIVKRVESMVVLKDVKSGGIGRIDFGSDR</sequence>
<dbReference type="InterPro" id="IPR011991">
    <property type="entry name" value="ArsR-like_HTH"/>
</dbReference>
<dbReference type="Gene3D" id="1.10.10.10">
    <property type="entry name" value="Winged helix-like DNA-binding domain superfamily/Winged helix DNA-binding domain"/>
    <property type="match status" value="1"/>
</dbReference>
<evidence type="ECO:0000313" key="6">
    <source>
        <dbReference type="Proteomes" id="UP000706039"/>
    </source>
</evidence>
<dbReference type="InterPro" id="IPR019888">
    <property type="entry name" value="Tscrpt_reg_AsnC-like"/>
</dbReference>
<dbReference type="PROSITE" id="PS50956">
    <property type="entry name" value="HTH_ASNC_2"/>
    <property type="match status" value="1"/>
</dbReference>
<dbReference type="SMART" id="SM00344">
    <property type="entry name" value="HTH_ASNC"/>
    <property type="match status" value="1"/>
</dbReference>
<evidence type="ECO:0000259" key="4">
    <source>
        <dbReference type="PROSITE" id="PS50956"/>
    </source>
</evidence>
<dbReference type="InterPro" id="IPR036390">
    <property type="entry name" value="WH_DNA-bd_sf"/>
</dbReference>
<dbReference type="InterPro" id="IPR011008">
    <property type="entry name" value="Dimeric_a/b-barrel"/>
</dbReference>
<evidence type="ECO:0000256" key="2">
    <source>
        <dbReference type="ARBA" id="ARBA00023125"/>
    </source>
</evidence>
<dbReference type="Pfam" id="PF01037">
    <property type="entry name" value="AsnC_trans_reg"/>
    <property type="match status" value="1"/>
</dbReference>
<keyword evidence="1" id="KW-0805">Transcription regulation</keyword>
<evidence type="ECO:0000256" key="1">
    <source>
        <dbReference type="ARBA" id="ARBA00023015"/>
    </source>
</evidence>
<dbReference type="SUPFAM" id="SSF46785">
    <property type="entry name" value="Winged helix' DNA-binding domain"/>
    <property type="match status" value="1"/>
</dbReference>
<dbReference type="Pfam" id="PF13412">
    <property type="entry name" value="HTH_24"/>
    <property type="match status" value="1"/>
</dbReference>
<keyword evidence="3" id="KW-0804">Transcription</keyword>
<dbReference type="Gene3D" id="3.30.70.920">
    <property type="match status" value="1"/>
</dbReference>
<evidence type="ECO:0000313" key="5">
    <source>
        <dbReference type="EMBL" id="MBY8821376.1"/>
    </source>
</evidence>
<name>A0ABS7PJA2_9SPHN</name>
<dbReference type="PANTHER" id="PTHR30154">
    <property type="entry name" value="LEUCINE-RESPONSIVE REGULATORY PROTEIN"/>
    <property type="match status" value="1"/>
</dbReference>
<feature type="domain" description="HTH asnC-type" evidence="4">
    <location>
        <begin position="4"/>
        <end position="65"/>
    </location>
</feature>
<dbReference type="InterPro" id="IPR019887">
    <property type="entry name" value="Tscrpt_reg_AsnC/Lrp_C"/>
</dbReference>
<comment type="caution">
    <text evidence="5">The sequence shown here is derived from an EMBL/GenBank/DDBJ whole genome shotgun (WGS) entry which is preliminary data.</text>
</comment>
<dbReference type="PRINTS" id="PR00033">
    <property type="entry name" value="HTHASNC"/>
</dbReference>